<protein>
    <submittedName>
        <fullName evidence="2">Arc family DNA-binding protein</fullName>
    </submittedName>
</protein>
<keyword evidence="2" id="KW-0238">DNA-binding</keyword>
<dbReference type="EMBL" id="JANGCN010000035">
    <property type="protein sequence ID" value="MCQ5154056.1"/>
    <property type="molecule type" value="Genomic_DNA"/>
</dbReference>
<evidence type="ECO:0000313" key="3">
    <source>
        <dbReference type="Proteomes" id="UP001206236"/>
    </source>
</evidence>
<organism evidence="2 3">
    <name type="scientific">Ruminococcus bicirculans</name>
    <name type="common">ex Wegman et al. 2014</name>
    <dbReference type="NCBI Taxonomy" id="1160721"/>
    <lineage>
        <taxon>Bacteria</taxon>
        <taxon>Bacillati</taxon>
        <taxon>Bacillota</taxon>
        <taxon>Clostridia</taxon>
        <taxon>Eubacteriales</taxon>
        <taxon>Oscillospiraceae</taxon>
        <taxon>Ruminococcus</taxon>
    </lineage>
</organism>
<gene>
    <name evidence="2" type="ORF">NE632_12155</name>
</gene>
<dbReference type="RefSeq" id="WP_117863330.1">
    <property type="nucleotide sequence ID" value="NZ_JANGCN010000035.1"/>
</dbReference>
<accession>A0AAW5KSP2</accession>
<dbReference type="InterPro" id="IPR005569">
    <property type="entry name" value="Arc_DNA-bd_dom"/>
</dbReference>
<evidence type="ECO:0000313" key="2">
    <source>
        <dbReference type="EMBL" id="MCQ5154056.1"/>
    </source>
</evidence>
<sequence>MVSEAQKKATSKYISKAYDQVSLRMPKGKREEYKAHAERQGKSLNALIIELLEKDMQEH</sequence>
<dbReference type="SUPFAM" id="SSF47598">
    <property type="entry name" value="Ribbon-helix-helix"/>
    <property type="match status" value="1"/>
</dbReference>
<dbReference type="AlphaFoldDB" id="A0AAW5KSP2"/>
<name>A0AAW5KSP2_9FIRM</name>
<dbReference type="Pfam" id="PF03869">
    <property type="entry name" value="Arc"/>
    <property type="match status" value="1"/>
</dbReference>
<feature type="domain" description="Arc-like DNA binding" evidence="1">
    <location>
        <begin position="17"/>
        <end position="54"/>
    </location>
</feature>
<dbReference type="GO" id="GO:0006355">
    <property type="term" value="P:regulation of DNA-templated transcription"/>
    <property type="evidence" value="ECO:0007669"/>
    <property type="project" value="InterPro"/>
</dbReference>
<dbReference type="Proteomes" id="UP001206236">
    <property type="component" value="Unassembled WGS sequence"/>
</dbReference>
<dbReference type="InterPro" id="IPR013321">
    <property type="entry name" value="Arc_rbn_hlx_hlx"/>
</dbReference>
<dbReference type="Gene3D" id="1.10.1220.10">
    <property type="entry name" value="Met repressor-like"/>
    <property type="match status" value="1"/>
</dbReference>
<comment type="caution">
    <text evidence="2">The sequence shown here is derived from an EMBL/GenBank/DDBJ whole genome shotgun (WGS) entry which is preliminary data.</text>
</comment>
<proteinExistence type="predicted"/>
<dbReference type="InterPro" id="IPR010985">
    <property type="entry name" value="Ribbon_hlx_hlx"/>
</dbReference>
<dbReference type="GO" id="GO:0003677">
    <property type="term" value="F:DNA binding"/>
    <property type="evidence" value="ECO:0007669"/>
    <property type="project" value="UniProtKB-KW"/>
</dbReference>
<evidence type="ECO:0000259" key="1">
    <source>
        <dbReference type="Pfam" id="PF03869"/>
    </source>
</evidence>
<reference evidence="2" key="1">
    <citation type="submission" date="2022-06" db="EMBL/GenBank/DDBJ databases">
        <title>Isolation of gut microbiota from human fecal samples.</title>
        <authorList>
            <person name="Pamer E.G."/>
            <person name="Barat B."/>
            <person name="Waligurski E."/>
            <person name="Medina S."/>
            <person name="Paddock L."/>
            <person name="Mostad J."/>
        </authorList>
    </citation>
    <scope>NUCLEOTIDE SEQUENCE</scope>
    <source>
        <strain evidence="2">DFI.5.57</strain>
    </source>
</reference>